<evidence type="ECO:0000256" key="6">
    <source>
        <dbReference type="SAM" id="Phobius"/>
    </source>
</evidence>
<dbReference type="InterPro" id="IPR007348">
    <property type="entry name" value="CopC_dom"/>
</dbReference>
<evidence type="ECO:0000259" key="7">
    <source>
        <dbReference type="Pfam" id="PF04234"/>
    </source>
</evidence>
<keyword evidence="6" id="KW-0472">Membrane</keyword>
<keyword evidence="4" id="KW-0186">Copper</keyword>
<name>A0ABX2A6C0_9MICO</name>
<evidence type="ECO:0000256" key="2">
    <source>
        <dbReference type="ARBA" id="ARBA00022723"/>
    </source>
</evidence>
<gene>
    <name evidence="8" type="ORF">HDG69_003009</name>
</gene>
<dbReference type="PANTHER" id="PTHR34820:SF4">
    <property type="entry name" value="INNER MEMBRANE PROTEIN YEBZ"/>
    <property type="match status" value="1"/>
</dbReference>
<keyword evidence="6" id="KW-0812">Transmembrane</keyword>
<evidence type="ECO:0000256" key="3">
    <source>
        <dbReference type="ARBA" id="ARBA00022729"/>
    </source>
</evidence>
<keyword evidence="3" id="KW-0732">Signal</keyword>
<evidence type="ECO:0000313" key="8">
    <source>
        <dbReference type="EMBL" id="NOV98414.1"/>
    </source>
</evidence>
<dbReference type="Pfam" id="PF04234">
    <property type="entry name" value="CopC"/>
    <property type="match status" value="1"/>
</dbReference>
<evidence type="ECO:0000313" key="9">
    <source>
        <dbReference type="Proteomes" id="UP000757540"/>
    </source>
</evidence>
<accession>A0ABX2A6C0</accession>
<dbReference type="EMBL" id="JABEZU010000004">
    <property type="protein sequence ID" value="NOV98414.1"/>
    <property type="molecule type" value="Genomic_DNA"/>
</dbReference>
<evidence type="ECO:0000256" key="5">
    <source>
        <dbReference type="SAM" id="MobiDB-lite"/>
    </source>
</evidence>
<keyword evidence="9" id="KW-1185">Reference proteome</keyword>
<dbReference type="PANTHER" id="PTHR34820">
    <property type="entry name" value="INNER MEMBRANE PROTEIN YEBZ"/>
    <property type="match status" value="1"/>
</dbReference>
<dbReference type="InterPro" id="IPR014756">
    <property type="entry name" value="Ig_E-set"/>
</dbReference>
<dbReference type="InterPro" id="IPR032694">
    <property type="entry name" value="CopC/D"/>
</dbReference>
<dbReference type="Gene3D" id="2.60.40.1220">
    <property type="match status" value="1"/>
</dbReference>
<feature type="region of interest" description="Disordered" evidence="5">
    <location>
        <begin position="162"/>
        <end position="198"/>
    </location>
</feature>
<proteinExistence type="predicted"/>
<sequence length="245" mass="24808">MAQKPAGSEPAPRPSAARRPSGPDWTPVRKNRGRVVAAIVALAMLLTVVGGTAVTVLGASSAGAHDQLVSSDPADGDELDAPVGSLTLTFSAEIIADGTQVRVVTPDGEVEADVAVDGEQVTATFDAPAVGGDHQVLWRVVSSDGHPVEGDYSYVVAAQPDVAPEEPEPGDAASAEALGQPAPEQTVSEQVTPAADATDGSTGAMPLVYGAALVALIGVAAMLVVRSRRRLHETTGQGLRDGPQA</sequence>
<reference evidence="8 9" key="1">
    <citation type="submission" date="2020-05" db="EMBL/GenBank/DDBJ databases">
        <title>Genomic Encyclopedia of Type Strains, Phase III (KMG-III): the genomes of soil and plant-associated and newly described type strains.</title>
        <authorList>
            <person name="Whitman W."/>
        </authorList>
    </citation>
    <scope>NUCLEOTIDE SEQUENCE [LARGE SCALE GENOMIC DNA]</scope>
    <source>
        <strain evidence="8 9">KCTC 19046</strain>
    </source>
</reference>
<feature type="transmembrane region" description="Helical" evidence="6">
    <location>
        <begin position="207"/>
        <end position="225"/>
    </location>
</feature>
<dbReference type="SUPFAM" id="SSF81296">
    <property type="entry name" value="E set domains"/>
    <property type="match status" value="1"/>
</dbReference>
<protein>
    <recommendedName>
        <fullName evidence="7">CopC domain-containing protein</fullName>
    </recommendedName>
</protein>
<dbReference type="Proteomes" id="UP000757540">
    <property type="component" value="Unassembled WGS sequence"/>
</dbReference>
<keyword evidence="6" id="KW-1133">Transmembrane helix</keyword>
<evidence type="ECO:0000256" key="1">
    <source>
        <dbReference type="ARBA" id="ARBA00004196"/>
    </source>
</evidence>
<comment type="subcellular location">
    <subcellularLocation>
        <location evidence="1">Cell envelope</location>
    </subcellularLocation>
</comment>
<evidence type="ECO:0000256" key="4">
    <source>
        <dbReference type="ARBA" id="ARBA00023008"/>
    </source>
</evidence>
<feature type="compositionally biased region" description="Low complexity" evidence="5">
    <location>
        <begin position="1"/>
        <end position="23"/>
    </location>
</feature>
<keyword evidence="2" id="KW-0479">Metal-binding</keyword>
<comment type="caution">
    <text evidence="8">The sequence shown here is derived from an EMBL/GenBank/DDBJ whole genome shotgun (WGS) entry which is preliminary data.</text>
</comment>
<dbReference type="RefSeq" id="WP_171784653.1">
    <property type="nucleotide sequence ID" value="NZ_BAAAML010000003.1"/>
</dbReference>
<feature type="domain" description="CopC" evidence="7">
    <location>
        <begin position="65"/>
        <end position="156"/>
    </location>
</feature>
<dbReference type="InterPro" id="IPR014755">
    <property type="entry name" value="Cu-Rt/internalin_Ig-like"/>
</dbReference>
<feature type="region of interest" description="Disordered" evidence="5">
    <location>
        <begin position="1"/>
        <end position="29"/>
    </location>
</feature>
<feature type="transmembrane region" description="Helical" evidence="6">
    <location>
        <begin position="35"/>
        <end position="59"/>
    </location>
</feature>
<organism evidence="8 9">
    <name type="scientific">Isoptericola halotolerans</name>
    <dbReference type="NCBI Taxonomy" id="300560"/>
    <lineage>
        <taxon>Bacteria</taxon>
        <taxon>Bacillati</taxon>
        <taxon>Actinomycetota</taxon>
        <taxon>Actinomycetes</taxon>
        <taxon>Micrococcales</taxon>
        <taxon>Promicromonosporaceae</taxon>
        <taxon>Isoptericola</taxon>
    </lineage>
</organism>